<dbReference type="NCBIfam" id="NF037970">
    <property type="entry name" value="vanZ_1"/>
    <property type="match status" value="1"/>
</dbReference>
<dbReference type="Gene3D" id="3.30.70.1290">
    <property type="entry name" value="Transposase IS200-like"/>
    <property type="match status" value="1"/>
</dbReference>
<dbReference type="Pfam" id="PF01797">
    <property type="entry name" value="Y1_Tnp"/>
    <property type="match status" value="1"/>
</dbReference>
<dbReference type="SMART" id="SM01321">
    <property type="entry name" value="Y1_Tnp"/>
    <property type="match status" value="1"/>
</dbReference>
<dbReference type="PANTHER" id="PTHR34322">
    <property type="entry name" value="TRANSPOSASE, Y1_TNP DOMAIN-CONTAINING"/>
    <property type="match status" value="1"/>
</dbReference>
<dbReference type="GO" id="GO:0004803">
    <property type="term" value="F:transposase activity"/>
    <property type="evidence" value="ECO:0007669"/>
    <property type="project" value="InterPro"/>
</dbReference>
<evidence type="ECO:0000259" key="1">
    <source>
        <dbReference type="SMART" id="SM01321"/>
    </source>
</evidence>
<name>A0A0W8E1A7_9ZZZZ</name>
<evidence type="ECO:0000313" key="2">
    <source>
        <dbReference type="EMBL" id="KUG02455.1"/>
    </source>
</evidence>
<dbReference type="InterPro" id="IPR002686">
    <property type="entry name" value="Transposase_17"/>
</dbReference>
<proteinExistence type="predicted"/>
<gene>
    <name evidence="2" type="ORF">ASZ90_020087</name>
</gene>
<dbReference type="Pfam" id="PF04892">
    <property type="entry name" value="VanZ"/>
    <property type="match status" value="1"/>
</dbReference>
<comment type="caution">
    <text evidence="2">The sequence shown here is derived from an EMBL/GenBank/DDBJ whole genome shotgun (WGS) entry which is preliminary data.</text>
</comment>
<dbReference type="GO" id="GO:0003677">
    <property type="term" value="F:DNA binding"/>
    <property type="evidence" value="ECO:0007669"/>
    <property type="project" value="InterPro"/>
</dbReference>
<dbReference type="AlphaFoldDB" id="A0A0W8E1A7"/>
<feature type="domain" description="Transposase IS200-like" evidence="1">
    <location>
        <begin position="9"/>
        <end position="123"/>
    </location>
</feature>
<dbReference type="GO" id="GO:0006313">
    <property type="term" value="P:DNA transposition"/>
    <property type="evidence" value="ECO:0007669"/>
    <property type="project" value="InterPro"/>
</dbReference>
<accession>A0A0W8E1A7</accession>
<dbReference type="SUPFAM" id="SSF143422">
    <property type="entry name" value="Transposase IS200-like"/>
    <property type="match status" value="1"/>
</dbReference>
<dbReference type="InterPro" id="IPR006976">
    <property type="entry name" value="VanZ-like"/>
</dbReference>
<sequence>MSRQARRLSNTGIYHVIMRGNERKKIFRNSNDKERFLLGIEEKKKKATFLLHAYCLMDNHVHLLLNIKQDDLGEIMKSIGVRYASFYNWKHNRVGHVFQDRFKSEPIEDDRYLLAVVRYIHNNPVKACIVKNPADYRWSSYSNYMQSAGAYCLDVSLVLRLFSNNQRTAVEEFEKFSMHADHTTFLDIEDESSIRTLEEGRTYLEKYLANNAIAKEIAQIKQDKNCSMKLSVICGQKLPYPSESLRNCLGLTKARLSVTNNAGKRTVPVPGMEHEVSRIWNWIIVCICLTGIMHFSQQQFNQQDISPFIEQSERLVQAVQNLPPIEFSYHNRVINSHQDTVAFIQFVIRKLAHVTIYGIFGLSLLLATRPILKNQPIRWIIVGMLVLLTAVLDETNQLYSSGRTGCREDILLDFSGYVLFSLIYFMTCATKKLLKS</sequence>
<dbReference type="PANTHER" id="PTHR34322:SF2">
    <property type="entry name" value="TRANSPOSASE IS200-LIKE DOMAIN-CONTAINING PROTEIN"/>
    <property type="match status" value="1"/>
</dbReference>
<reference evidence="2" key="1">
    <citation type="journal article" date="2015" name="Proc. Natl. Acad. Sci. U.S.A.">
        <title>Networks of energetic and metabolic interactions define dynamics in microbial communities.</title>
        <authorList>
            <person name="Embree M."/>
            <person name="Liu J.K."/>
            <person name="Al-Bassam M.M."/>
            <person name="Zengler K."/>
        </authorList>
    </citation>
    <scope>NUCLEOTIDE SEQUENCE</scope>
</reference>
<dbReference type="InterPro" id="IPR036515">
    <property type="entry name" value="Transposase_17_sf"/>
</dbReference>
<dbReference type="EMBL" id="LNQE01001918">
    <property type="protein sequence ID" value="KUG02455.1"/>
    <property type="molecule type" value="Genomic_DNA"/>
</dbReference>
<organism evidence="2">
    <name type="scientific">hydrocarbon metagenome</name>
    <dbReference type="NCBI Taxonomy" id="938273"/>
    <lineage>
        <taxon>unclassified sequences</taxon>
        <taxon>metagenomes</taxon>
        <taxon>ecological metagenomes</taxon>
    </lineage>
</organism>
<protein>
    <recommendedName>
        <fullName evidence="1">Transposase IS200-like domain-containing protein</fullName>
    </recommendedName>
</protein>